<dbReference type="AlphaFoldDB" id="A0A7S1QL47"/>
<gene>
    <name evidence="3" type="ORF">ACAT0790_LOCUS27445</name>
</gene>
<name>A0A7S1QL47_ALECA</name>
<proteinExistence type="predicted"/>
<evidence type="ECO:0000313" key="3">
    <source>
        <dbReference type="EMBL" id="CAD9142044.1"/>
    </source>
</evidence>
<feature type="compositionally biased region" description="Low complexity" evidence="1">
    <location>
        <begin position="48"/>
        <end position="74"/>
    </location>
</feature>
<keyword evidence="2" id="KW-0812">Transmembrane</keyword>
<organism evidence="3">
    <name type="scientific">Alexandrium catenella</name>
    <name type="common">Red tide dinoflagellate</name>
    <name type="synonym">Gonyaulax catenella</name>
    <dbReference type="NCBI Taxonomy" id="2925"/>
    <lineage>
        <taxon>Eukaryota</taxon>
        <taxon>Sar</taxon>
        <taxon>Alveolata</taxon>
        <taxon>Dinophyceae</taxon>
        <taxon>Gonyaulacales</taxon>
        <taxon>Pyrocystaceae</taxon>
        <taxon>Alexandrium</taxon>
    </lineage>
</organism>
<feature type="transmembrane region" description="Helical" evidence="2">
    <location>
        <begin position="6"/>
        <end position="29"/>
    </location>
</feature>
<feature type="compositionally biased region" description="Polar residues" evidence="1">
    <location>
        <begin position="83"/>
        <end position="93"/>
    </location>
</feature>
<protein>
    <submittedName>
        <fullName evidence="3">Uncharacterized protein</fullName>
    </submittedName>
</protein>
<evidence type="ECO:0000256" key="2">
    <source>
        <dbReference type="SAM" id="Phobius"/>
    </source>
</evidence>
<dbReference type="EMBL" id="HBGE01045478">
    <property type="protein sequence ID" value="CAD9142044.1"/>
    <property type="molecule type" value="Transcribed_RNA"/>
</dbReference>
<feature type="region of interest" description="Disordered" evidence="1">
    <location>
        <begin position="43"/>
        <end position="99"/>
    </location>
</feature>
<accession>A0A7S1QL47</accession>
<keyword evidence="2" id="KW-1133">Transmembrane helix</keyword>
<sequence length="197" mass="21154">MALWASIATVVAAICGVGAISLLLLYLALRWYAQQRRREAKAKKARAKANSQPAEAAAPATAQQQADAGDAGQTQRRDAAASPPSTQPWTSSRPVRGPETIKREAELKRDALHLFRKLQAGDSVEEKGQLCREAVVLYDDIPNRVGIGMASVTSGRIVFCNALMQCGGLDELRGLQDSNDPDAGTLVERVVPIIFST</sequence>
<keyword evidence="2" id="KW-0472">Membrane</keyword>
<reference evidence="3" key="1">
    <citation type="submission" date="2021-01" db="EMBL/GenBank/DDBJ databases">
        <authorList>
            <person name="Corre E."/>
            <person name="Pelletier E."/>
            <person name="Niang G."/>
            <person name="Scheremetjew M."/>
            <person name="Finn R."/>
            <person name="Kale V."/>
            <person name="Holt S."/>
            <person name="Cochrane G."/>
            <person name="Meng A."/>
            <person name="Brown T."/>
            <person name="Cohen L."/>
        </authorList>
    </citation>
    <scope>NUCLEOTIDE SEQUENCE</scope>
    <source>
        <strain evidence="3">OF101</strain>
    </source>
</reference>
<evidence type="ECO:0000256" key="1">
    <source>
        <dbReference type="SAM" id="MobiDB-lite"/>
    </source>
</evidence>